<feature type="compositionally biased region" description="Basic and acidic residues" evidence="1">
    <location>
        <begin position="738"/>
        <end position="759"/>
    </location>
</feature>
<feature type="compositionally biased region" description="Gly residues" evidence="1">
    <location>
        <begin position="778"/>
        <end position="787"/>
    </location>
</feature>
<protein>
    <submittedName>
        <fullName evidence="2">Uncharacterized protein</fullName>
    </submittedName>
</protein>
<feature type="compositionally biased region" description="Polar residues" evidence="1">
    <location>
        <begin position="975"/>
        <end position="989"/>
    </location>
</feature>
<feature type="compositionally biased region" description="Low complexity" evidence="1">
    <location>
        <begin position="944"/>
        <end position="961"/>
    </location>
</feature>
<evidence type="ECO:0000313" key="3">
    <source>
        <dbReference type="Proteomes" id="UP000271974"/>
    </source>
</evidence>
<name>A0A3S1BM80_ELYCH</name>
<dbReference type="Proteomes" id="UP000271974">
    <property type="component" value="Unassembled WGS sequence"/>
</dbReference>
<feature type="compositionally biased region" description="Low complexity" evidence="1">
    <location>
        <begin position="867"/>
        <end position="876"/>
    </location>
</feature>
<dbReference type="OrthoDB" id="6162958at2759"/>
<organism evidence="2 3">
    <name type="scientific">Elysia chlorotica</name>
    <name type="common">Eastern emerald elysia</name>
    <name type="synonym">Sea slug</name>
    <dbReference type="NCBI Taxonomy" id="188477"/>
    <lineage>
        <taxon>Eukaryota</taxon>
        <taxon>Metazoa</taxon>
        <taxon>Spiralia</taxon>
        <taxon>Lophotrochozoa</taxon>
        <taxon>Mollusca</taxon>
        <taxon>Gastropoda</taxon>
        <taxon>Heterobranchia</taxon>
        <taxon>Euthyneura</taxon>
        <taxon>Panpulmonata</taxon>
        <taxon>Sacoglossa</taxon>
        <taxon>Placobranchoidea</taxon>
        <taxon>Plakobranchidae</taxon>
        <taxon>Elysia</taxon>
    </lineage>
</organism>
<feature type="compositionally biased region" description="Pro residues" evidence="1">
    <location>
        <begin position="591"/>
        <end position="604"/>
    </location>
</feature>
<feature type="compositionally biased region" description="Low complexity" evidence="1">
    <location>
        <begin position="453"/>
        <end position="477"/>
    </location>
</feature>
<feature type="region of interest" description="Disordered" evidence="1">
    <location>
        <begin position="1"/>
        <end position="43"/>
    </location>
</feature>
<feature type="region of interest" description="Disordered" evidence="1">
    <location>
        <begin position="56"/>
        <end position="78"/>
    </location>
</feature>
<feature type="compositionally biased region" description="Basic and acidic residues" evidence="1">
    <location>
        <begin position="788"/>
        <end position="866"/>
    </location>
</feature>
<accession>A0A3S1BM80</accession>
<feature type="compositionally biased region" description="Low complexity" evidence="1">
    <location>
        <begin position="605"/>
        <end position="615"/>
    </location>
</feature>
<gene>
    <name evidence="2" type="ORF">EGW08_005356</name>
</gene>
<keyword evidence="3" id="KW-1185">Reference proteome</keyword>
<feature type="compositionally biased region" description="Basic and acidic residues" evidence="1">
    <location>
        <begin position="877"/>
        <end position="886"/>
    </location>
</feature>
<dbReference type="STRING" id="188477.A0A3S1BM80"/>
<dbReference type="EMBL" id="RQTK01000125">
    <property type="protein sequence ID" value="RUS86877.1"/>
    <property type="molecule type" value="Genomic_DNA"/>
</dbReference>
<feature type="compositionally biased region" description="Low complexity" evidence="1">
    <location>
        <begin position="648"/>
        <end position="667"/>
    </location>
</feature>
<feature type="compositionally biased region" description="Acidic residues" evidence="1">
    <location>
        <begin position="299"/>
        <end position="309"/>
    </location>
</feature>
<feature type="compositionally biased region" description="Acidic residues" evidence="1">
    <location>
        <begin position="341"/>
        <end position="350"/>
    </location>
</feature>
<feature type="compositionally biased region" description="Polar residues" evidence="1">
    <location>
        <begin position="171"/>
        <end position="194"/>
    </location>
</feature>
<feature type="compositionally biased region" description="Polar residues" evidence="1">
    <location>
        <begin position="23"/>
        <end position="35"/>
    </location>
</feature>
<feature type="compositionally biased region" description="Low complexity" evidence="1">
    <location>
        <begin position="999"/>
        <end position="1023"/>
    </location>
</feature>
<proteinExistence type="predicted"/>
<feature type="compositionally biased region" description="Basic and acidic residues" evidence="1">
    <location>
        <begin position="1027"/>
        <end position="1038"/>
    </location>
</feature>
<feature type="compositionally biased region" description="Low complexity" evidence="1">
    <location>
        <begin position="404"/>
        <end position="418"/>
    </location>
</feature>
<feature type="compositionally biased region" description="Basic and acidic residues" evidence="1">
    <location>
        <begin position="720"/>
        <end position="732"/>
    </location>
</feature>
<feature type="region of interest" description="Disordered" evidence="1">
    <location>
        <begin position="226"/>
        <end position="900"/>
    </location>
</feature>
<feature type="compositionally biased region" description="Basic residues" evidence="1">
    <location>
        <begin position="623"/>
        <end position="635"/>
    </location>
</feature>
<feature type="region of interest" description="Disordered" evidence="1">
    <location>
        <begin position="919"/>
        <end position="1038"/>
    </location>
</feature>
<dbReference type="AlphaFoldDB" id="A0A3S1BM80"/>
<feature type="compositionally biased region" description="Basic and acidic residues" evidence="1">
    <location>
        <begin position="226"/>
        <end position="235"/>
    </location>
</feature>
<evidence type="ECO:0000313" key="2">
    <source>
        <dbReference type="EMBL" id="RUS86877.1"/>
    </source>
</evidence>
<feature type="region of interest" description="Disordered" evidence="1">
    <location>
        <begin position="152"/>
        <end position="204"/>
    </location>
</feature>
<sequence>MSELRHASDYSTMSGSAAGGYFSTPNSARHPTSRTGRFAQHKQYKKSKSLCTLETDIDDESFGPTSPVSPGGDELGMQRAPSAHDLRISKSLQKLNVPQWYSQSSLSKYGSLSLLKYGSNSTMSSWQQLPSSIISSPCTTPSASGNVVIKARVQPPTSARNLRSPRFPSKSAPTTPLFGSNGQANRSLESTTVKLPSDKLRSKEKAKALMPIPIVPFDKIRAMFEKKKSDDKAAKQAEAAAAAAAVPVSPRSPASPATDKSMSPTVASPVSFSPPPVANSPSNQPPRSLAINGRRDPRDEEDDVYEDVEIVVPKVIVSPTEPHVKGILKRPSQSEKRYSDIQEDPEDEEPPLPKPVPTRPVEAVVPMRQAHSTAASSPPPPKPQSPVSEPQVEYFFNRPDDRLASAPPSKQQPAQQPQRFDSPSNGKREDSSPNPPTPKPRGGGFSFFKKKLSPSSSSSSEKGGKKSPSSPANSGSPNTSYDSADKFPAAPVPTQPPSSSRPTEFSVRLEEAPVMRPPPTVTFPDEYIQTQPPHNHDVFPASSSTLPLRAEPPRGHVQETNIDDSSEGSAPTSPAHVTPSYHHHVYQNQPLTPPEPPASSPPPLATSSPPAAAIEPKPEKKRTWFPKPGKSRKASKSPATSDRSKQDPSSPQSPQSPASPGSASAPPNFQLGEMSHEPRRLRSSRSSGLDESFTSEGSRSLAGRAGGREQDRSLSSIGRPDPHLERSRDNLRPSRPVDLARKSSVDSERSFTRDLDRVSGRAAARAAPLDLDRSGASSSGGGGGGGGDGKRELSFRERRERDMRRYDPDLDDHVDVDVRRDTNKNYRDPHGIDADPDRRDSRNSLDRSRDRDSRGGVREDPRRYDMDSSASSASLAPRDRRSRELPDVSNADAPSRRAVDHVDVAIGRADRKPYIVIDDVPAPKARTWQPKPRAGRSLQQESRTSSTSSVSVVAAPVPNSNGTASRGHRYPVTGSAFSASKPNQASGLNTPPMARHAHSTSSSSTAPSVSTAASAAAAAATDSAAEDAAKKNVRETTV</sequence>
<feature type="compositionally biased region" description="Low complexity" evidence="1">
    <location>
        <begin position="236"/>
        <end position="271"/>
    </location>
</feature>
<evidence type="ECO:0000256" key="1">
    <source>
        <dbReference type="SAM" id="MobiDB-lite"/>
    </source>
</evidence>
<comment type="caution">
    <text evidence="2">The sequence shown here is derived from an EMBL/GenBank/DDBJ whole genome shotgun (WGS) entry which is preliminary data.</text>
</comment>
<reference evidence="2 3" key="1">
    <citation type="submission" date="2019-01" db="EMBL/GenBank/DDBJ databases">
        <title>A draft genome assembly of the solar-powered sea slug Elysia chlorotica.</title>
        <authorList>
            <person name="Cai H."/>
            <person name="Li Q."/>
            <person name="Fang X."/>
            <person name="Li J."/>
            <person name="Curtis N.E."/>
            <person name="Altenburger A."/>
            <person name="Shibata T."/>
            <person name="Feng M."/>
            <person name="Maeda T."/>
            <person name="Schwartz J.A."/>
            <person name="Shigenobu S."/>
            <person name="Lundholm N."/>
            <person name="Nishiyama T."/>
            <person name="Yang H."/>
            <person name="Hasebe M."/>
            <person name="Li S."/>
            <person name="Pierce S.K."/>
            <person name="Wang J."/>
        </authorList>
    </citation>
    <scope>NUCLEOTIDE SEQUENCE [LARGE SCALE GENOMIC DNA]</scope>
    <source>
        <strain evidence="2">EC2010</strain>
        <tissue evidence="2">Whole organism of an adult</tissue>
    </source>
</reference>